<comment type="caution">
    <text evidence="1">The sequence shown here is derived from an EMBL/GenBank/DDBJ whole genome shotgun (WGS) entry which is preliminary data.</text>
</comment>
<dbReference type="EMBL" id="JAEQMY010000167">
    <property type="protein sequence ID" value="MBL0408227.1"/>
    <property type="molecule type" value="Genomic_DNA"/>
</dbReference>
<organism evidence="1 2">
    <name type="scientific">Microvirga aerilata</name>
    <dbReference type="NCBI Taxonomy" id="670292"/>
    <lineage>
        <taxon>Bacteria</taxon>
        <taxon>Pseudomonadati</taxon>
        <taxon>Pseudomonadota</taxon>
        <taxon>Alphaproteobacteria</taxon>
        <taxon>Hyphomicrobiales</taxon>
        <taxon>Methylobacteriaceae</taxon>
        <taxon>Microvirga</taxon>
    </lineage>
</organism>
<reference evidence="1" key="1">
    <citation type="submission" date="2021-01" db="EMBL/GenBank/DDBJ databases">
        <title>Microvirga sp.</title>
        <authorList>
            <person name="Kim M.K."/>
        </authorList>
    </citation>
    <scope>NUCLEOTIDE SEQUENCE</scope>
    <source>
        <strain evidence="1">5420S-16</strain>
    </source>
</reference>
<name>A0A937D3X0_9HYPH</name>
<gene>
    <name evidence="1" type="ORF">JKG68_30555</name>
</gene>
<protein>
    <submittedName>
        <fullName evidence="1">Uncharacterized protein</fullName>
    </submittedName>
</protein>
<dbReference type="AlphaFoldDB" id="A0A937D3X0"/>
<keyword evidence="2" id="KW-1185">Reference proteome</keyword>
<dbReference type="Proteomes" id="UP000605848">
    <property type="component" value="Unassembled WGS sequence"/>
</dbReference>
<proteinExistence type="predicted"/>
<evidence type="ECO:0000313" key="1">
    <source>
        <dbReference type="EMBL" id="MBL0408227.1"/>
    </source>
</evidence>
<accession>A0A937D3X0</accession>
<evidence type="ECO:0000313" key="2">
    <source>
        <dbReference type="Proteomes" id="UP000605848"/>
    </source>
</evidence>
<dbReference type="RefSeq" id="WP_202066034.1">
    <property type="nucleotide sequence ID" value="NZ_JAEQMY010000167.1"/>
</dbReference>
<sequence length="45" mass="5182">MEISPPDFLSDDRFIKERLPVFVLFMGRDGYSEQIATEASAFARQ</sequence>